<accession>A0ACA9NRA6</accession>
<comment type="caution">
    <text evidence="1">The sequence shown here is derived from an EMBL/GenBank/DDBJ whole genome shotgun (WGS) entry which is preliminary data.</text>
</comment>
<reference evidence="1" key="1">
    <citation type="submission" date="2021-06" db="EMBL/GenBank/DDBJ databases">
        <authorList>
            <person name="Kallberg Y."/>
            <person name="Tangrot J."/>
            <person name="Rosling A."/>
        </authorList>
    </citation>
    <scope>NUCLEOTIDE SEQUENCE</scope>
    <source>
        <strain evidence="1">CL356</strain>
    </source>
</reference>
<organism evidence="1 2">
    <name type="scientific">Acaulospora colombiana</name>
    <dbReference type="NCBI Taxonomy" id="27376"/>
    <lineage>
        <taxon>Eukaryota</taxon>
        <taxon>Fungi</taxon>
        <taxon>Fungi incertae sedis</taxon>
        <taxon>Mucoromycota</taxon>
        <taxon>Glomeromycotina</taxon>
        <taxon>Glomeromycetes</taxon>
        <taxon>Diversisporales</taxon>
        <taxon>Acaulosporaceae</taxon>
        <taxon>Acaulospora</taxon>
    </lineage>
</organism>
<name>A0ACA9NRA6_9GLOM</name>
<dbReference type="EMBL" id="CAJVPT010023858">
    <property type="protein sequence ID" value="CAG8667581.1"/>
    <property type="molecule type" value="Genomic_DNA"/>
</dbReference>
<sequence>MPAREVEDYLAKLLHATPNSLHPIVDKFQAYYDRKLWHQLTLTIFEFLDHPDSKPYQLDLFNNFVTDFQEKLDKLRLAQIGVKVSKEIP</sequence>
<protein>
    <submittedName>
        <fullName evidence="1">9205_t:CDS:1</fullName>
    </submittedName>
</protein>
<dbReference type="Proteomes" id="UP000789525">
    <property type="component" value="Unassembled WGS sequence"/>
</dbReference>
<proteinExistence type="predicted"/>
<evidence type="ECO:0000313" key="2">
    <source>
        <dbReference type="Proteomes" id="UP000789525"/>
    </source>
</evidence>
<feature type="non-terminal residue" evidence="1">
    <location>
        <position position="89"/>
    </location>
</feature>
<evidence type="ECO:0000313" key="1">
    <source>
        <dbReference type="EMBL" id="CAG8667581.1"/>
    </source>
</evidence>
<keyword evidence="2" id="KW-1185">Reference proteome</keyword>
<gene>
    <name evidence="1" type="ORF">ACOLOM_LOCUS8825</name>
</gene>